<name>A0A0U1L5B1_9FIRM</name>
<evidence type="ECO:0000313" key="3">
    <source>
        <dbReference type="Proteomes" id="UP000049855"/>
    </source>
</evidence>
<dbReference type="InterPro" id="IPR050266">
    <property type="entry name" value="AB_hydrolase_sf"/>
</dbReference>
<keyword evidence="3" id="KW-1185">Reference proteome</keyword>
<proteinExistence type="predicted"/>
<gene>
    <name evidence="2" type="ORF">SpAn4DRAFT_4224</name>
</gene>
<dbReference type="Gene3D" id="3.40.50.1820">
    <property type="entry name" value="alpha/beta hydrolase"/>
    <property type="match status" value="1"/>
</dbReference>
<dbReference type="PANTHER" id="PTHR43798:SF33">
    <property type="entry name" value="HYDROLASE, PUTATIVE (AFU_ORTHOLOGUE AFUA_2G14860)-RELATED"/>
    <property type="match status" value="1"/>
</dbReference>
<evidence type="ECO:0000259" key="1">
    <source>
        <dbReference type="Pfam" id="PF12697"/>
    </source>
</evidence>
<evidence type="ECO:0000313" key="2">
    <source>
        <dbReference type="EMBL" id="CQR74867.1"/>
    </source>
</evidence>
<reference evidence="3" key="1">
    <citation type="submission" date="2015-03" db="EMBL/GenBank/DDBJ databases">
        <authorList>
            <person name="Nijsse Bart"/>
        </authorList>
    </citation>
    <scope>NUCLEOTIDE SEQUENCE [LARGE SCALE GENOMIC DNA]</scope>
</reference>
<dbReference type="Pfam" id="PF12697">
    <property type="entry name" value="Abhydrolase_6"/>
    <property type="match status" value="1"/>
</dbReference>
<dbReference type="RefSeq" id="WP_021166687.1">
    <property type="nucleotide sequence ID" value="NZ_CTRP01000015.1"/>
</dbReference>
<dbReference type="AlphaFoldDB" id="A0A0U1L5B1"/>
<dbReference type="SUPFAM" id="SSF53474">
    <property type="entry name" value="alpha/beta-Hydrolases"/>
    <property type="match status" value="1"/>
</dbReference>
<dbReference type="InterPro" id="IPR029058">
    <property type="entry name" value="AB_hydrolase_fold"/>
</dbReference>
<dbReference type="PANTHER" id="PTHR43798">
    <property type="entry name" value="MONOACYLGLYCEROL LIPASE"/>
    <property type="match status" value="1"/>
</dbReference>
<dbReference type="Proteomes" id="UP000049855">
    <property type="component" value="Unassembled WGS sequence"/>
</dbReference>
<organism evidence="2 3">
    <name type="scientific">Sporomusa ovata</name>
    <dbReference type="NCBI Taxonomy" id="2378"/>
    <lineage>
        <taxon>Bacteria</taxon>
        <taxon>Bacillati</taxon>
        <taxon>Bacillota</taxon>
        <taxon>Negativicutes</taxon>
        <taxon>Selenomonadales</taxon>
        <taxon>Sporomusaceae</taxon>
        <taxon>Sporomusa</taxon>
    </lineage>
</organism>
<dbReference type="GO" id="GO:0016020">
    <property type="term" value="C:membrane"/>
    <property type="evidence" value="ECO:0007669"/>
    <property type="project" value="TreeGrafter"/>
</dbReference>
<dbReference type="InterPro" id="IPR000073">
    <property type="entry name" value="AB_hydrolase_1"/>
</dbReference>
<accession>A0A0U1L5B1</accession>
<protein>
    <submittedName>
        <fullName evidence="2">Carboxylesterase NA</fullName>
    </submittedName>
</protein>
<feature type="domain" description="AB hydrolase-1" evidence="1">
    <location>
        <begin position="59"/>
        <end position="291"/>
    </location>
</feature>
<dbReference type="EMBL" id="CTRP01000015">
    <property type="protein sequence ID" value="CQR74867.1"/>
    <property type="molecule type" value="Genomic_DNA"/>
</dbReference>
<sequence length="299" mass="34215">MEISAYHPFKSEKAQKQYWEIYDKRAQEVWPVDSESRMVDTSYGQTFVRISGSNGASPLVLLPGSMGNSLCWMQNIKALSASYKTYAVDNIYDFGRSVYTRSIAGPEDFVNWLNELFTALELGNNINLMGLSYGGWLTCQYALHFQHRLNKIVLLAPAATVLPLELKFLMRSIVFMTIPLRFIAKNYFNWVFKDFIRKDDASRKSLDSAIDEILWGIRCFKAKRMISPTVLLDKELQSIKVPSLYLVGENEKIYSAPKAVERLNKIAPHIKTNVIPNAGHDLWIVQADTVNRKVLEFLK</sequence>